<protein>
    <recommendedName>
        <fullName evidence="3">DUF736 domain-containing protein</fullName>
    </recommendedName>
</protein>
<comment type="caution">
    <text evidence="1">The sequence shown here is derived from an EMBL/GenBank/DDBJ whole genome shotgun (WGS) entry which is preliminary data.</text>
</comment>
<dbReference type="Proteomes" id="UP000035017">
    <property type="component" value="Unassembled WGS sequence"/>
</dbReference>
<dbReference type="Pfam" id="PF05284">
    <property type="entry name" value="DUF736"/>
    <property type="match status" value="1"/>
</dbReference>
<evidence type="ECO:0000313" key="2">
    <source>
        <dbReference type="Proteomes" id="UP000035017"/>
    </source>
</evidence>
<dbReference type="OrthoDB" id="7915657at2"/>
<evidence type="ECO:0000313" key="1">
    <source>
        <dbReference type="EMBL" id="KIP98101.1"/>
    </source>
</evidence>
<reference evidence="1 2" key="1">
    <citation type="submission" date="2014-12" db="EMBL/GenBank/DDBJ databases">
        <title>16Stimator: statistical estimation of ribosomal gene copy numbers from draft genome assemblies.</title>
        <authorList>
            <person name="Perisin M.A."/>
            <person name="Vetter M."/>
            <person name="Gilbert J.A."/>
            <person name="Bergelson J."/>
        </authorList>
    </citation>
    <scope>NUCLEOTIDE SEQUENCE [LARGE SCALE GENOMIC DNA]</scope>
    <source>
        <strain evidence="1 2">MEJ076</strain>
    </source>
</reference>
<dbReference type="AlphaFoldDB" id="A0A0D0IY31"/>
<accession>A0A0D0IY31</accession>
<proteinExistence type="predicted"/>
<evidence type="ECO:0008006" key="3">
    <source>
        <dbReference type="Google" id="ProtNLM"/>
    </source>
</evidence>
<gene>
    <name evidence="1" type="ORF">RU07_22990</name>
</gene>
<name>A0A0D0IY31_AGRTU</name>
<organism evidence="1 2">
    <name type="scientific">Agrobacterium tumefaciens</name>
    <dbReference type="NCBI Taxonomy" id="358"/>
    <lineage>
        <taxon>Bacteria</taxon>
        <taxon>Pseudomonadati</taxon>
        <taxon>Pseudomonadota</taxon>
        <taxon>Alphaproteobacteria</taxon>
        <taxon>Hyphomicrobiales</taxon>
        <taxon>Rhizobiaceae</taxon>
        <taxon>Rhizobium/Agrobacterium group</taxon>
        <taxon>Agrobacterium</taxon>
        <taxon>Agrobacterium tumefaciens complex</taxon>
    </lineage>
</organism>
<sequence length="113" mass="12448">MTTAKLTNFIQFDNDTLATAKGQGRISTLTADIEIHVVPITSTNLRAPSHRVFGKSPAGYELEVGAIWIGENQDGGTKFTLQIKQLKFNANLGRYAGQDDESLQAIIPWQDRD</sequence>
<dbReference type="EMBL" id="JXQV01000045">
    <property type="protein sequence ID" value="KIP98101.1"/>
    <property type="molecule type" value="Genomic_DNA"/>
</dbReference>
<dbReference type="InterPro" id="IPR007948">
    <property type="entry name" value="DUF736"/>
</dbReference>